<evidence type="ECO:0000256" key="8">
    <source>
        <dbReference type="ARBA" id="ARBA00023170"/>
    </source>
</evidence>
<evidence type="ECO:0000256" key="3">
    <source>
        <dbReference type="ARBA" id="ARBA00022507"/>
    </source>
</evidence>
<keyword evidence="7 10" id="KW-0472">Membrane</keyword>
<dbReference type="PANTHER" id="PTHR28097">
    <property type="entry name" value="PHEROMONE A FACTOR RECEPTOR"/>
    <property type="match status" value="1"/>
</dbReference>
<sequence>MHWLAPGITISLVALLACIVSIPPLLVHFRARNFAATVLILGVTILNIQKFVNTLIWASEDRYSWWKGKILCDIEVKTTSGLPWRPTALLQASFAKPQSSSIRNI</sequence>
<evidence type="ECO:0000256" key="4">
    <source>
        <dbReference type="ARBA" id="ARBA00022692"/>
    </source>
</evidence>
<keyword evidence="9" id="KW-0807">Transducer</keyword>
<keyword evidence="8" id="KW-0675">Receptor</keyword>
<comment type="caution">
    <text evidence="11">The sequence shown here is derived from an EMBL/GenBank/DDBJ whole genome shotgun (WGS) entry which is preliminary data.</text>
</comment>
<dbReference type="InterPro" id="IPR001499">
    <property type="entry name" value="GPCR_STE3"/>
</dbReference>
<dbReference type="Proteomes" id="UP000019484">
    <property type="component" value="Unassembled WGS sequence"/>
</dbReference>
<feature type="transmembrane region" description="Helical" evidence="10">
    <location>
        <begin position="34"/>
        <end position="58"/>
    </location>
</feature>
<evidence type="ECO:0000313" key="12">
    <source>
        <dbReference type="Proteomes" id="UP000019484"/>
    </source>
</evidence>
<keyword evidence="3" id="KW-0589">Pheromone response</keyword>
<dbReference type="Pfam" id="PF02076">
    <property type="entry name" value="STE3"/>
    <property type="match status" value="1"/>
</dbReference>
<accession>W9YER1</accession>
<comment type="subcellular location">
    <subcellularLocation>
        <location evidence="1">Membrane</location>
        <topology evidence="1">Multi-pass membrane protein</topology>
    </subcellularLocation>
</comment>
<keyword evidence="5 10" id="KW-1133">Transmembrane helix</keyword>
<evidence type="ECO:0000256" key="2">
    <source>
        <dbReference type="ARBA" id="ARBA00011085"/>
    </source>
</evidence>
<dbReference type="GeneID" id="19159330"/>
<keyword evidence="12" id="KW-1185">Reference proteome</keyword>
<reference evidence="11 12" key="1">
    <citation type="submission" date="2013-03" db="EMBL/GenBank/DDBJ databases">
        <title>The Genome Sequence of Capronia coronata CBS 617.96.</title>
        <authorList>
            <consortium name="The Broad Institute Genomics Platform"/>
            <person name="Cuomo C."/>
            <person name="de Hoog S."/>
            <person name="Gorbushina A."/>
            <person name="Walker B."/>
            <person name="Young S.K."/>
            <person name="Zeng Q."/>
            <person name="Gargeya S."/>
            <person name="Fitzgerald M."/>
            <person name="Haas B."/>
            <person name="Abouelleil A."/>
            <person name="Allen A.W."/>
            <person name="Alvarado L."/>
            <person name="Arachchi H.M."/>
            <person name="Berlin A.M."/>
            <person name="Chapman S.B."/>
            <person name="Gainer-Dewar J."/>
            <person name="Goldberg J."/>
            <person name="Griggs A."/>
            <person name="Gujja S."/>
            <person name="Hansen M."/>
            <person name="Howarth C."/>
            <person name="Imamovic A."/>
            <person name="Ireland A."/>
            <person name="Larimer J."/>
            <person name="McCowan C."/>
            <person name="Murphy C."/>
            <person name="Pearson M."/>
            <person name="Poon T.W."/>
            <person name="Priest M."/>
            <person name="Roberts A."/>
            <person name="Saif S."/>
            <person name="Shea T."/>
            <person name="Sisk P."/>
            <person name="Sykes S."/>
            <person name="Wortman J."/>
            <person name="Nusbaum C."/>
            <person name="Birren B."/>
        </authorList>
    </citation>
    <scope>NUCLEOTIDE SEQUENCE [LARGE SCALE GENOMIC DNA]</scope>
    <source>
        <strain evidence="11 12">CBS 617.96</strain>
    </source>
</reference>
<dbReference type="OrthoDB" id="2874149at2759"/>
<keyword evidence="6" id="KW-0297">G-protein coupled receptor</keyword>
<evidence type="ECO:0000256" key="7">
    <source>
        <dbReference type="ARBA" id="ARBA00023136"/>
    </source>
</evidence>
<evidence type="ECO:0000256" key="9">
    <source>
        <dbReference type="ARBA" id="ARBA00023224"/>
    </source>
</evidence>
<dbReference type="PANTHER" id="PTHR28097:SF1">
    <property type="entry name" value="PHEROMONE A FACTOR RECEPTOR"/>
    <property type="match status" value="1"/>
</dbReference>
<evidence type="ECO:0000256" key="1">
    <source>
        <dbReference type="ARBA" id="ARBA00004141"/>
    </source>
</evidence>
<evidence type="ECO:0000256" key="10">
    <source>
        <dbReference type="SAM" id="Phobius"/>
    </source>
</evidence>
<proteinExistence type="inferred from homology"/>
<comment type="similarity">
    <text evidence="2">Belongs to the G-protein coupled receptor 4 family.</text>
</comment>
<organism evidence="11 12">
    <name type="scientific">Capronia coronata CBS 617.96</name>
    <dbReference type="NCBI Taxonomy" id="1182541"/>
    <lineage>
        <taxon>Eukaryota</taxon>
        <taxon>Fungi</taxon>
        <taxon>Dikarya</taxon>
        <taxon>Ascomycota</taxon>
        <taxon>Pezizomycotina</taxon>
        <taxon>Eurotiomycetes</taxon>
        <taxon>Chaetothyriomycetidae</taxon>
        <taxon>Chaetothyriales</taxon>
        <taxon>Herpotrichiellaceae</taxon>
        <taxon>Capronia</taxon>
    </lineage>
</organism>
<evidence type="ECO:0000256" key="5">
    <source>
        <dbReference type="ARBA" id="ARBA00022989"/>
    </source>
</evidence>
<keyword evidence="4 10" id="KW-0812">Transmembrane</keyword>
<evidence type="ECO:0000256" key="6">
    <source>
        <dbReference type="ARBA" id="ARBA00023040"/>
    </source>
</evidence>
<feature type="transmembrane region" description="Helical" evidence="10">
    <location>
        <begin position="6"/>
        <end position="27"/>
    </location>
</feature>
<dbReference type="RefSeq" id="XP_007723531.1">
    <property type="nucleotide sequence ID" value="XM_007725341.1"/>
</dbReference>
<dbReference type="GO" id="GO:0000750">
    <property type="term" value="P:pheromone-dependent signal transduction involved in conjugation with cellular fusion"/>
    <property type="evidence" value="ECO:0007669"/>
    <property type="project" value="TreeGrafter"/>
</dbReference>
<name>W9YER1_9EURO</name>
<dbReference type="GO" id="GO:0004932">
    <property type="term" value="F:mating-type factor pheromone receptor activity"/>
    <property type="evidence" value="ECO:0007669"/>
    <property type="project" value="InterPro"/>
</dbReference>
<dbReference type="HOGENOM" id="CLU_2236281_0_0_1"/>
<gene>
    <name evidence="11" type="ORF">A1O1_04449</name>
</gene>
<evidence type="ECO:0000313" key="11">
    <source>
        <dbReference type="EMBL" id="EXJ91337.1"/>
    </source>
</evidence>
<dbReference type="AlphaFoldDB" id="W9YER1"/>
<dbReference type="GO" id="GO:0005886">
    <property type="term" value="C:plasma membrane"/>
    <property type="evidence" value="ECO:0007669"/>
    <property type="project" value="TreeGrafter"/>
</dbReference>
<protein>
    <submittedName>
        <fullName evidence="11">Uncharacterized protein</fullName>
    </submittedName>
</protein>
<dbReference type="EMBL" id="AMWN01000003">
    <property type="protein sequence ID" value="EXJ91337.1"/>
    <property type="molecule type" value="Genomic_DNA"/>
</dbReference>